<dbReference type="RefSeq" id="WP_089080101.1">
    <property type="nucleotide sequence ID" value="NZ_VFPJ01000001.1"/>
</dbReference>
<reference evidence="1 2" key="1">
    <citation type="submission" date="2019-06" db="EMBL/GenBank/DDBJ databases">
        <title>Genomic Encyclopedia of Archaeal and Bacterial Type Strains, Phase II (KMG-II): from individual species to whole genera.</title>
        <authorList>
            <person name="Goeker M."/>
        </authorList>
    </citation>
    <scope>NUCLEOTIDE SEQUENCE [LARGE SCALE GENOMIC DNA]</scope>
    <source>
        <strain evidence="1 2">DSM 24789</strain>
    </source>
</reference>
<dbReference type="EMBL" id="VFPJ01000001">
    <property type="protein sequence ID" value="TQM41238.1"/>
    <property type="molecule type" value="Genomic_DNA"/>
</dbReference>
<name>A0A543G574_9FLAO</name>
<comment type="caution">
    <text evidence="1">The sequence shown here is derived from an EMBL/GenBank/DDBJ whole genome shotgun (WGS) entry which is preliminary data.</text>
</comment>
<proteinExistence type="predicted"/>
<evidence type="ECO:0000313" key="2">
    <source>
        <dbReference type="Proteomes" id="UP000320773"/>
    </source>
</evidence>
<sequence length="312" mass="36827">MNIFLRKTIFFLLPILLLGVFAEIKVRNVRSILGEKSHEIEQYRFEIETLILGTSHEYEGISPQYMNTSAYNLACGDQSLLYDKALLEQYQGKLNNLKFVIIGLDYPSLYWGYRDDRAFFYYHNYGINLRNKNFWKEDMSHLLYVYSPKNAFKLITEKTNKENVIAFKGWETATTQQPQVLTDAAGLERVQFFRENYFTASIKSREHFMVCKKLEEMIMFCKQKKITPILVTTPCDETFTKHLEQRIVQKDAAFISKLIEKYQLIHLNYLTDKRFQKTDYIDIDHLNQFGAKKLSVSIDSVIQKLKNKKNSF</sequence>
<dbReference type="Proteomes" id="UP000320773">
    <property type="component" value="Unassembled WGS sequence"/>
</dbReference>
<evidence type="ECO:0000313" key="1">
    <source>
        <dbReference type="EMBL" id="TQM41238.1"/>
    </source>
</evidence>
<organism evidence="1 2">
    <name type="scientific">Flavobacterium branchiophilum</name>
    <dbReference type="NCBI Taxonomy" id="55197"/>
    <lineage>
        <taxon>Bacteria</taxon>
        <taxon>Pseudomonadati</taxon>
        <taxon>Bacteroidota</taxon>
        <taxon>Flavobacteriia</taxon>
        <taxon>Flavobacteriales</taxon>
        <taxon>Flavobacteriaceae</taxon>
        <taxon>Flavobacterium</taxon>
    </lineage>
</organism>
<protein>
    <recommendedName>
        <fullName evidence="3">SGNH/GDSL hydrolase family protein</fullName>
    </recommendedName>
</protein>
<gene>
    <name evidence="1" type="ORF">BC670_2182</name>
</gene>
<evidence type="ECO:0008006" key="3">
    <source>
        <dbReference type="Google" id="ProtNLM"/>
    </source>
</evidence>
<dbReference type="AlphaFoldDB" id="A0A543G574"/>
<accession>A0A543G574</accession>